<dbReference type="AlphaFoldDB" id="N1PFH8"/>
<reference evidence="3" key="1">
    <citation type="journal article" date="2012" name="PLoS Genet.">
        <title>The genomes of the fungal plant pathogens Cladosporium fulvum and Dothistroma septosporum reveal adaptation to different hosts and lifestyles but also signatures of common ancestry.</title>
        <authorList>
            <person name="de Wit P.J.G.M."/>
            <person name="van der Burgt A."/>
            <person name="Oekmen B."/>
            <person name="Stergiopoulos I."/>
            <person name="Abd-Elsalam K.A."/>
            <person name="Aerts A.L."/>
            <person name="Bahkali A.H."/>
            <person name="Beenen H.G."/>
            <person name="Chettri P."/>
            <person name="Cox M.P."/>
            <person name="Datema E."/>
            <person name="de Vries R.P."/>
            <person name="Dhillon B."/>
            <person name="Ganley A.R."/>
            <person name="Griffiths S.A."/>
            <person name="Guo Y."/>
            <person name="Hamelin R.C."/>
            <person name="Henrissat B."/>
            <person name="Kabir M.S."/>
            <person name="Jashni M.K."/>
            <person name="Kema G."/>
            <person name="Klaubauf S."/>
            <person name="Lapidus A."/>
            <person name="Levasseur A."/>
            <person name="Lindquist E."/>
            <person name="Mehrabi R."/>
            <person name="Ohm R.A."/>
            <person name="Owen T.J."/>
            <person name="Salamov A."/>
            <person name="Schwelm A."/>
            <person name="Schijlen E."/>
            <person name="Sun H."/>
            <person name="van den Burg H.A."/>
            <person name="van Ham R.C.H.J."/>
            <person name="Zhang S."/>
            <person name="Goodwin S.B."/>
            <person name="Grigoriev I.V."/>
            <person name="Collemare J."/>
            <person name="Bradshaw R.E."/>
        </authorList>
    </citation>
    <scope>NUCLEOTIDE SEQUENCE [LARGE SCALE GENOMIC DNA]</scope>
    <source>
        <strain evidence="3">NZE10 / CBS 128990</strain>
    </source>
</reference>
<evidence type="ECO:0000313" key="3">
    <source>
        <dbReference type="Proteomes" id="UP000016933"/>
    </source>
</evidence>
<feature type="compositionally biased region" description="Basic and acidic residues" evidence="1">
    <location>
        <begin position="63"/>
        <end position="79"/>
    </location>
</feature>
<sequence length="100" mass="11288">MRSNYLARKASERDKVQIYDSEARILATSPEPPNYTDSTSSQLHTLRKAADTTWTSSESLPRAAKDLKALTRSVSREHGTLSQSVRRRPSLPFQSPTKIR</sequence>
<gene>
    <name evidence="2" type="ORF">DOTSEDRAFT_27460</name>
</gene>
<accession>N1PFH8</accession>
<feature type="compositionally biased region" description="Polar residues" evidence="1">
    <location>
        <begin position="35"/>
        <end position="44"/>
    </location>
</feature>
<dbReference type="EMBL" id="KB446543">
    <property type="protein sequence ID" value="EME40859.1"/>
    <property type="molecule type" value="Genomic_DNA"/>
</dbReference>
<feature type="region of interest" description="Disordered" evidence="1">
    <location>
        <begin position="24"/>
        <end position="100"/>
    </location>
</feature>
<dbReference type="eggNOG" id="ENOG502RM52">
    <property type="taxonomic scope" value="Eukaryota"/>
</dbReference>
<dbReference type="HOGENOM" id="CLU_2306030_0_0_1"/>
<dbReference type="Proteomes" id="UP000016933">
    <property type="component" value="Unassembled WGS sequence"/>
</dbReference>
<organism evidence="2 3">
    <name type="scientific">Dothistroma septosporum (strain NZE10 / CBS 128990)</name>
    <name type="common">Red band needle blight fungus</name>
    <name type="synonym">Mycosphaerella pini</name>
    <dbReference type="NCBI Taxonomy" id="675120"/>
    <lineage>
        <taxon>Eukaryota</taxon>
        <taxon>Fungi</taxon>
        <taxon>Dikarya</taxon>
        <taxon>Ascomycota</taxon>
        <taxon>Pezizomycotina</taxon>
        <taxon>Dothideomycetes</taxon>
        <taxon>Dothideomycetidae</taxon>
        <taxon>Mycosphaerellales</taxon>
        <taxon>Mycosphaerellaceae</taxon>
        <taxon>Dothistroma</taxon>
    </lineage>
</organism>
<evidence type="ECO:0000256" key="1">
    <source>
        <dbReference type="SAM" id="MobiDB-lite"/>
    </source>
</evidence>
<keyword evidence="3" id="KW-1185">Reference proteome</keyword>
<evidence type="ECO:0000313" key="2">
    <source>
        <dbReference type="EMBL" id="EME40859.1"/>
    </source>
</evidence>
<protein>
    <submittedName>
        <fullName evidence="2">Uncharacterized protein</fullName>
    </submittedName>
</protein>
<reference evidence="2 3" key="2">
    <citation type="journal article" date="2012" name="PLoS Pathog.">
        <title>Diverse lifestyles and strategies of plant pathogenesis encoded in the genomes of eighteen Dothideomycetes fungi.</title>
        <authorList>
            <person name="Ohm R.A."/>
            <person name="Feau N."/>
            <person name="Henrissat B."/>
            <person name="Schoch C.L."/>
            <person name="Horwitz B.A."/>
            <person name="Barry K.W."/>
            <person name="Condon B.J."/>
            <person name="Copeland A.C."/>
            <person name="Dhillon B."/>
            <person name="Glaser F."/>
            <person name="Hesse C.N."/>
            <person name="Kosti I."/>
            <person name="LaButti K."/>
            <person name="Lindquist E.A."/>
            <person name="Lucas S."/>
            <person name="Salamov A.A."/>
            <person name="Bradshaw R.E."/>
            <person name="Ciuffetti L."/>
            <person name="Hamelin R.C."/>
            <person name="Kema G.H.J."/>
            <person name="Lawrence C."/>
            <person name="Scott J.A."/>
            <person name="Spatafora J.W."/>
            <person name="Turgeon B.G."/>
            <person name="de Wit P.J.G.M."/>
            <person name="Zhong S."/>
            <person name="Goodwin S.B."/>
            <person name="Grigoriev I.V."/>
        </authorList>
    </citation>
    <scope>NUCLEOTIDE SEQUENCE [LARGE SCALE GENOMIC DNA]</scope>
    <source>
        <strain evidence="3">NZE10 / CBS 128990</strain>
    </source>
</reference>
<proteinExistence type="predicted"/>
<name>N1PFH8_DOTSN</name>
<dbReference type="OrthoDB" id="3880925at2759"/>